<accession>A0A382F6H9</accession>
<dbReference type="SUPFAM" id="SSF54285">
    <property type="entry name" value="MoaD/ThiS"/>
    <property type="match status" value="1"/>
</dbReference>
<dbReference type="EMBL" id="UINC01048287">
    <property type="protein sequence ID" value="SVB58646.1"/>
    <property type="molecule type" value="Genomic_DNA"/>
</dbReference>
<reference evidence="1" key="1">
    <citation type="submission" date="2018-05" db="EMBL/GenBank/DDBJ databases">
        <authorList>
            <person name="Lanie J.A."/>
            <person name="Ng W.-L."/>
            <person name="Kazmierczak K.M."/>
            <person name="Andrzejewski T.M."/>
            <person name="Davidsen T.M."/>
            <person name="Wayne K.J."/>
            <person name="Tettelin H."/>
            <person name="Glass J.I."/>
            <person name="Rusch D."/>
            <person name="Podicherti R."/>
            <person name="Tsui H.-C.T."/>
            <person name="Winkler M.E."/>
        </authorList>
    </citation>
    <scope>NUCLEOTIDE SEQUENCE</scope>
</reference>
<dbReference type="CDD" id="cd00565">
    <property type="entry name" value="Ubl_ThiS"/>
    <property type="match status" value="1"/>
</dbReference>
<dbReference type="InterPro" id="IPR003749">
    <property type="entry name" value="ThiS/MoaD-like"/>
</dbReference>
<dbReference type="PANTHER" id="PTHR34472:SF1">
    <property type="entry name" value="SULFUR CARRIER PROTEIN THIS"/>
    <property type="match status" value="1"/>
</dbReference>
<dbReference type="Pfam" id="PF02597">
    <property type="entry name" value="ThiS"/>
    <property type="match status" value="1"/>
</dbReference>
<sequence length="66" mass="7112">MVVMVNGTPKEVVQKLSITDLIRTLDLPTEGIAIALNGTVVLRKEHTNTTVQENDDIEIIRAVAGG</sequence>
<dbReference type="NCBIfam" id="TIGR01683">
    <property type="entry name" value="thiS"/>
    <property type="match status" value="1"/>
</dbReference>
<dbReference type="InterPro" id="IPR010035">
    <property type="entry name" value="Thi_S"/>
</dbReference>
<dbReference type="AlphaFoldDB" id="A0A382F6H9"/>
<protein>
    <recommendedName>
        <fullName evidence="2">Thiamine biosynthesis protein ThiS</fullName>
    </recommendedName>
</protein>
<proteinExistence type="predicted"/>
<dbReference type="PANTHER" id="PTHR34472">
    <property type="entry name" value="SULFUR CARRIER PROTEIN THIS"/>
    <property type="match status" value="1"/>
</dbReference>
<evidence type="ECO:0008006" key="2">
    <source>
        <dbReference type="Google" id="ProtNLM"/>
    </source>
</evidence>
<dbReference type="InterPro" id="IPR016155">
    <property type="entry name" value="Mopterin_synth/thiamin_S_b"/>
</dbReference>
<organism evidence="1">
    <name type="scientific">marine metagenome</name>
    <dbReference type="NCBI Taxonomy" id="408172"/>
    <lineage>
        <taxon>unclassified sequences</taxon>
        <taxon>metagenomes</taxon>
        <taxon>ecological metagenomes</taxon>
    </lineage>
</organism>
<dbReference type="InterPro" id="IPR012675">
    <property type="entry name" value="Beta-grasp_dom_sf"/>
</dbReference>
<dbReference type="Gene3D" id="3.10.20.30">
    <property type="match status" value="1"/>
</dbReference>
<evidence type="ECO:0000313" key="1">
    <source>
        <dbReference type="EMBL" id="SVB58646.1"/>
    </source>
</evidence>
<gene>
    <name evidence="1" type="ORF">METZ01_LOCUS211500</name>
</gene>
<name>A0A382F6H9_9ZZZZ</name>